<dbReference type="Proteomes" id="UP000321832">
    <property type="component" value="Unassembled WGS sequence"/>
</dbReference>
<evidence type="ECO:0000313" key="4">
    <source>
        <dbReference type="Proteomes" id="UP000321832"/>
    </source>
</evidence>
<evidence type="ECO:0000256" key="1">
    <source>
        <dbReference type="SAM" id="MobiDB-lite"/>
    </source>
</evidence>
<name>A0A5C6U5G9_9BURK</name>
<dbReference type="AlphaFoldDB" id="A0A5C6U5G9"/>
<keyword evidence="2" id="KW-0472">Membrane</keyword>
<dbReference type="Pfam" id="PF13795">
    <property type="entry name" value="HupE_UreJ_2"/>
    <property type="match status" value="1"/>
</dbReference>
<sequence length="171" mass="17641">MAARRPQLGAARDRPLGLGRDAAAGDSLHRGALDHPGHGRHRRAGAAVTLGRVADRRQRAHRGAGQPAPLPAAAALGDGLAVRPVHGFGFAGPLQDLGLTQGQLALPLLGFNLGVELGQLVLVALLLPVAIALRRAPIYRHALVPGASAAVALLALVWVLERSLGWTLLAS</sequence>
<accession>A0A5C6U5G9</accession>
<evidence type="ECO:0000313" key="3">
    <source>
        <dbReference type="EMBL" id="TXC66978.1"/>
    </source>
</evidence>
<keyword evidence="2" id="KW-0812">Transmembrane</keyword>
<keyword evidence="2" id="KW-1133">Transmembrane helix</keyword>
<proteinExistence type="predicted"/>
<dbReference type="EMBL" id="VOPW01000001">
    <property type="protein sequence ID" value="TXC66978.1"/>
    <property type="molecule type" value="Genomic_DNA"/>
</dbReference>
<evidence type="ECO:0000256" key="2">
    <source>
        <dbReference type="SAM" id="Phobius"/>
    </source>
</evidence>
<keyword evidence="4" id="KW-1185">Reference proteome</keyword>
<protein>
    <submittedName>
        <fullName evidence="3">HupE/UreJ family protein</fullName>
    </submittedName>
</protein>
<comment type="caution">
    <text evidence="3">The sequence shown here is derived from an EMBL/GenBank/DDBJ whole genome shotgun (WGS) entry which is preliminary data.</text>
</comment>
<gene>
    <name evidence="3" type="ORF">FSC37_18060</name>
</gene>
<reference evidence="3 4" key="1">
    <citation type="submission" date="2019-08" db="EMBL/GenBank/DDBJ databases">
        <authorList>
            <person name="Khan S.A."/>
            <person name="Jeon C.O."/>
            <person name="Jeong S.E."/>
        </authorList>
    </citation>
    <scope>NUCLEOTIDE SEQUENCE [LARGE SCALE GENOMIC DNA]</scope>
    <source>
        <strain evidence="4">IMCC1728</strain>
    </source>
</reference>
<dbReference type="InterPro" id="IPR032809">
    <property type="entry name" value="Put_HupE_UreJ"/>
</dbReference>
<organism evidence="3 4">
    <name type="scientific">Piscinibacter aquaticus</name>
    <dbReference type="NCBI Taxonomy" id="392597"/>
    <lineage>
        <taxon>Bacteria</taxon>
        <taxon>Pseudomonadati</taxon>
        <taxon>Pseudomonadota</taxon>
        <taxon>Betaproteobacteria</taxon>
        <taxon>Burkholderiales</taxon>
        <taxon>Sphaerotilaceae</taxon>
        <taxon>Piscinibacter</taxon>
    </lineage>
</organism>
<feature type="compositionally biased region" description="Basic and acidic residues" evidence="1">
    <location>
        <begin position="27"/>
        <end position="37"/>
    </location>
</feature>
<feature type="transmembrane region" description="Helical" evidence="2">
    <location>
        <begin position="142"/>
        <end position="160"/>
    </location>
</feature>
<feature type="transmembrane region" description="Helical" evidence="2">
    <location>
        <begin position="104"/>
        <end position="130"/>
    </location>
</feature>
<feature type="region of interest" description="Disordered" evidence="1">
    <location>
        <begin position="1"/>
        <end position="45"/>
    </location>
</feature>